<dbReference type="Proteomes" id="UP000267408">
    <property type="component" value="Unassembled WGS sequence"/>
</dbReference>
<dbReference type="PANTHER" id="PTHR18964">
    <property type="entry name" value="ROK (REPRESSOR, ORF, KINASE) FAMILY"/>
    <property type="match status" value="1"/>
</dbReference>
<dbReference type="InterPro" id="IPR043129">
    <property type="entry name" value="ATPase_NBD"/>
</dbReference>
<accession>A0A8G1UF43</accession>
<dbReference type="InterPro" id="IPR000600">
    <property type="entry name" value="ROK"/>
</dbReference>
<feature type="domain" description="HTH iclR-type" evidence="3">
    <location>
        <begin position="39"/>
        <end position="80"/>
    </location>
</feature>
<keyword evidence="4" id="KW-0808">Transferase</keyword>
<evidence type="ECO:0000256" key="1">
    <source>
        <dbReference type="ARBA" id="ARBA00006479"/>
    </source>
</evidence>
<reference evidence="4 5" key="1">
    <citation type="submission" date="2018-11" db="EMBL/GenBank/DDBJ databases">
        <title>Sequencing the genomes of 1000 actinobacteria strains.</title>
        <authorList>
            <person name="Klenk H.-P."/>
        </authorList>
    </citation>
    <scope>NUCLEOTIDE SEQUENCE [LARGE SCALE GENOMIC DNA]</scope>
    <source>
        <strain evidence="4 5">DSM 44780</strain>
    </source>
</reference>
<proteinExistence type="inferred from homology"/>
<dbReference type="InterPro" id="IPR036388">
    <property type="entry name" value="WH-like_DNA-bd_sf"/>
</dbReference>
<feature type="region of interest" description="Disordered" evidence="2">
    <location>
        <begin position="406"/>
        <end position="433"/>
    </location>
</feature>
<protein>
    <submittedName>
        <fullName evidence="4">Putative NBD/HSP70 family sugar kinase</fullName>
    </submittedName>
</protein>
<dbReference type="EMBL" id="RJVJ01000003">
    <property type="protein sequence ID" value="ROR35748.1"/>
    <property type="molecule type" value="Genomic_DNA"/>
</dbReference>
<evidence type="ECO:0000313" key="4">
    <source>
        <dbReference type="EMBL" id="ROR35748.1"/>
    </source>
</evidence>
<evidence type="ECO:0000256" key="2">
    <source>
        <dbReference type="SAM" id="MobiDB-lite"/>
    </source>
</evidence>
<organism evidence="4 5">
    <name type="scientific">Kitasatospora cineracea</name>
    <dbReference type="NCBI Taxonomy" id="88074"/>
    <lineage>
        <taxon>Bacteria</taxon>
        <taxon>Bacillati</taxon>
        <taxon>Actinomycetota</taxon>
        <taxon>Actinomycetes</taxon>
        <taxon>Kitasatosporales</taxon>
        <taxon>Streptomycetaceae</taxon>
        <taxon>Kitasatospora</taxon>
    </lineage>
</organism>
<gene>
    <name evidence="4" type="ORF">EDD39_7411</name>
</gene>
<comment type="caution">
    <text evidence="4">The sequence shown here is derived from an EMBL/GenBank/DDBJ whole genome shotgun (WGS) entry which is preliminary data.</text>
</comment>
<dbReference type="RefSeq" id="WP_208765766.1">
    <property type="nucleotide sequence ID" value="NZ_RJVJ01000003.1"/>
</dbReference>
<dbReference type="InterPro" id="IPR005471">
    <property type="entry name" value="Tscrpt_reg_IclR_N"/>
</dbReference>
<comment type="similarity">
    <text evidence="1">Belongs to the ROK (NagC/XylR) family.</text>
</comment>
<evidence type="ECO:0000259" key="3">
    <source>
        <dbReference type="Pfam" id="PF09339"/>
    </source>
</evidence>
<dbReference type="GO" id="GO:0006355">
    <property type="term" value="P:regulation of DNA-templated transcription"/>
    <property type="evidence" value="ECO:0007669"/>
    <property type="project" value="InterPro"/>
</dbReference>
<dbReference type="AlphaFoldDB" id="A0A8G1UF43"/>
<name>A0A8G1UF43_9ACTN</name>
<dbReference type="GO" id="GO:0003677">
    <property type="term" value="F:DNA binding"/>
    <property type="evidence" value="ECO:0007669"/>
    <property type="project" value="InterPro"/>
</dbReference>
<dbReference type="SUPFAM" id="SSF53067">
    <property type="entry name" value="Actin-like ATPase domain"/>
    <property type="match status" value="1"/>
</dbReference>
<keyword evidence="4" id="KW-0418">Kinase</keyword>
<dbReference type="GO" id="GO:0016301">
    <property type="term" value="F:kinase activity"/>
    <property type="evidence" value="ECO:0007669"/>
    <property type="project" value="UniProtKB-KW"/>
</dbReference>
<dbReference type="Pfam" id="PF09339">
    <property type="entry name" value="HTH_IclR"/>
    <property type="match status" value="1"/>
</dbReference>
<dbReference type="Pfam" id="PF00480">
    <property type="entry name" value="ROK"/>
    <property type="match status" value="1"/>
</dbReference>
<sequence>MRQTQRGTTGTVGPAGAILAGHPEVADKASLRRTNLGVLLRHLREGGAQSRTHLAAASGLPKATVSVLVAELIQRGLVREGELDRAGAVGRPHRMVELDGRWICGVGAEIGPDHLTVLALDLRGDVVHQGRRPLDVPALTPQAALHEVADLVADCLSAVAGRGMRAVGITLVTQGSVDSAAGTVTVATNFGWRDVRAVPELRARLGRHAPPVLLENDAESGALAEYLAVPGADTRELVYVTGGIGAGGAGISGGRLLRGSEIGHMKLDRLDRPCGCGRTGCWEVAVGLQALLDAAADPADRVHDRSVDLAERLGDLLARADAGDPRTLGALAAVADDLALGLSVLVDVLNPPRIVLGGYFAVFGRYLVGPAQEFLDRRRIAPGSQQVVVSASGLGLSNAARGGAHLALEGSSRTRRTSRSGRSRPTATGPGEAAVRRVRVRVRTGAPSRIF</sequence>
<dbReference type="InterPro" id="IPR036390">
    <property type="entry name" value="WH_DNA-bd_sf"/>
</dbReference>
<dbReference type="Gene3D" id="3.30.420.40">
    <property type="match status" value="2"/>
</dbReference>
<dbReference type="PANTHER" id="PTHR18964:SF149">
    <property type="entry name" value="BIFUNCTIONAL UDP-N-ACETYLGLUCOSAMINE 2-EPIMERASE_N-ACETYLMANNOSAMINE KINASE"/>
    <property type="match status" value="1"/>
</dbReference>
<evidence type="ECO:0000313" key="5">
    <source>
        <dbReference type="Proteomes" id="UP000267408"/>
    </source>
</evidence>
<dbReference type="Gene3D" id="1.10.10.10">
    <property type="entry name" value="Winged helix-like DNA-binding domain superfamily/Winged helix DNA-binding domain"/>
    <property type="match status" value="1"/>
</dbReference>
<dbReference type="SUPFAM" id="SSF46785">
    <property type="entry name" value="Winged helix' DNA-binding domain"/>
    <property type="match status" value="1"/>
</dbReference>
<feature type="compositionally biased region" description="Basic residues" evidence="2">
    <location>
        <begin position="413"/>
        <end position="422"/>
    </location>
</feature>